<organism evidence="2 3">
    <name type="scientific">Imperialibacter roseus</name>
    <dbReference type="NCBI Taxonomy" id="1324217"/>
    <lineage>
        <taxon>Bacteria</taxon>
        <taxon>Pseudomonadati</taxon>
        <taxon>Bacteroidota</taxon>
        <taxon>Cytophagia</taxon>
        <taxon>Cytophagales</taxon>
        <taxon>Flammeovirgaceae</taxon>
        <taxon>Imperialibacter</taxon>
    </lineage>
</organism>
<dbReference type="EMBL" id="CP136051">
    <property type="protein sequence ID" value="WOK09216.1"/>
    <property type="molecule type" value="Genomic_DNA"/>
</dbReference>
<sequence>MVGFINILLILIIILTIVLFWILAVKTDILRDPGTCKDPNGKNSFSLGRTQFGIWAVIIFCTFICLLTLKKDDPGEVEFTESVAILLGISAGTTVLSRSIDGQSPTLRIKNRAFGDGCSRGFLRDILSDSNGVSVHRFQQVLFTILLIYVFIHSTIKISNFPDIDGYLLTLSGISSGGYLGIKISE</sequence>
<keyword evidence="1" id="KW-0812">Transmembrane</keyword>
<keyword evidence="1" id="KW-1133">Transmembrane helix</keyword>
<accession>A0ABZ0IZU7</accession>
<dbReference type="RefSeq" id="WP_317491836.1">
    <property type="nucleotide sequence ID" value="NZ_CP136051.1"/>
</dbReference>
<proteinExistence type="predicted"/>
<name>A0ABZ0IZU7_9BACT</name>
<gene>
    <name evidence="2" type="ORF">RT717_11265</name>
</gene>
<feature type="transmembrane region" description="Helical" evidence="1">
    <location>
        <begin position="52"/>
        <end position="69"/>
    </location>
</feature>
<protein>
    <submittedName>
        <fullName evidence="2">Uncharacterized protein</fullName>
    </submittedName>
</protein>
<keyword evidence="3" id="KW-1185">Reference proteome</keyword>
<evidence type="ECO:0000313" key="2">
    <source>
        <dbReference type="EMBL" id="WOK09216.1"/>
    </source>
</evidence>
<reference evidence="2 3" key="1">
    <citation type="journal article" date="2023" name="Microbiol. Resour. Announc.">
        <title>Complete Genome Sequence of Imperialibacter roseus strain P4T.</title>
        <authorList>
            <person name="Tizabi D.R."/>
            <person name="Bachvaroff T."/>
            <person name="Hill R.T."/>
        </authorList>
    </citation>
    <scope>NUCLEOTIDE SEQUENCE [LARGE SCALE GENOMIC DNA]</scope>
    <source>
        <strain evidence="2 3">P4T</strain>
    </source>
</reference>
<dbReference type="Proteomes" id="UP001302349">
    <property type="component" value="Chromosome"/>
</dbReference>
<keyword evidence="1" id="KW-0472">Membrane</keyword>
<evidence type="ECO:0000313" key="3">
    <source>
        <dbReference type="Proteomes" id="UP001302349"/>
    </source>
</evidence>
<evidence type="ECO:0000256" key="1">
    <source>
        <dbReference type="SAM" id="Phobius"/>
    </source>
</evidence>
<feature type="transmembrane region" description="Helical" evidence="1">
    <location>
        <begin position="7"/>
        <end position="24"/>
    </location>
</feature>